<evidence type="ECO:0000256" key="5">
    <source>
        <dbReference type="ARBA" id="ARBA00022553"/>
    </source>
</evidence>
<evidence type="ECO:0000256" key="6">
    <source>
        <dbReference type="ARBA" id="ARBA00022679"/>
    </source>
</evidence>
<evidence type="ECO:0000256" key="1">
    <source>
        <dbReference type="ARBA" id="ARBA00006935"/>
    </source>
</evidence>
<dbReference type="GO" id="GO:0031269">
    <property type="term" value="P:pseudopodium assembly"/>
    <property type="evidence" value="ECO:0007669"/>
    <property type="project" value="UniProtKB-ARBA"/>
</dbReference>
<dbReference type="SUPFAM" id="SSF50729">
    <property type="entry name" value="PH domain-like"/>
    <property type="match status" value="1"/>
</dbReference>
<dbReference type="CDD" id="cd05123">
    <property type="entry name" value="STKc_AGC"/>
    <property type="match status" value="1"/>
</dbReference>
<feature type="domain" description="Protein kinase" evidence="15">
    <location>
        <begin position="123"/>
        <end position="377"/>
    </location>
</feature>
<evidence type="ECO:0000256" key="3">
    <source>
        <dbReference type="ARBA" id="ARBA00022500"/>
    </source>
</evidence>
<dbReference type="GO" id="GO:0006935">
    <property type="term" value="P:chemotaxis"/>
    <property type="evidence" value="ECO:0007669"/>
    <property type="project" value="UniProtKB-KW"/>
</dbReference>
<dbReference type="GO" id="GO:1904630">
    <property type="term" value="P:cellular response to diterpene"/>
    <property type="evidence" value="ECO:0007669"/>
    <property type="project" value="UniProtKB-ARBA"/>
</dbReference>
<dbReference type="FunFam" id="3.30.200.20:FF:000048">
    <property type="entry name" value="Non-specific serine/threonine protein kinase"/>
    <property type="match status" value="1"/>
</dbReference>
<organism evidence="17 18">
    <name type="scientific">Acanthamoeba castellanii (strain ATCC 30010 / Neff)</name>
    <dbReference type="NCBI Taxonomy" id="1257118"/>
    <lineage>
        <taxon>Eukaryota</taxon>
        <taxon>Amoebozoa</taxon>
        <taxon>Discosea</taxon>
        <taxon>Longamoebia</taxon>
        <taxon>Centramoebida</taxon>
        <taxon>Acanthamoebidae</taxon>
        <taxon>Acanthamoeba</taxon>
    </lineage>
</organism>
<dbReference type="InterPro" id="IPR001849">
    <property type="entry name" value="PH_domain"/>
</dbReference>
<dbReference type="PROSITE" id="PS00107">
    <property type="entry name" value="PROTEIN_KINASE_ATP"/>
    <property type="match status" value="1"/>
</dbReference>
<dbReference type="InterPro" id="IPR017441">
    <property type="entry name" value="Protein_kinase_ATP_BS"/>
</dbReference>
<protein>
    <recommendedName>
        <fullName evidence="2">non-specific serine/threonine protein kinase</fullName>
        <ecNumber evidence="2">2.7.11.1</ecNumber>
    </recommendedName>
</protein>
<evidence type="ECO:0000256" key="9">
    <source>
        <dbReference type="ARBA" id="ARBA00022840"/>
    </source>
</evidence>
<sequence length="448" mass="50494">MSNGLMMEGFLVKEGGSIKTWKKRWCTLRDGVLSYHAKKGGELKGEVALKGVDEIQPVNYKSKKKNCFAMVTPDRTYHFSAESDELMSQWVTLLCKSRDAREQPQISLAASTGGATKARVSDFEPLYVIGRGSFGKVLQVKHKNTGKIYAMKVLNKKSIMDRNEMDHTKAEKSILMKLSSPFLVKLYYSFQTTDKLYFIMDYINGGELFCHLQKEKKFTEERVRFYSAEIVLGLEYLHNQGVIYRDLKPENLLLTADGHICMTDFGISKEGFVCKGARTATFCGTPEYLAPEVLEGQGYGKEVDWWSFGTLMYEMLTGLPPFYCDDVQVMYSKIMNEKLNPPKRIGEVAIDLLMQLLERSPSKRLCDPEKIKAHPFFSSIDWAKLAEKELIPPYIPPVKSALSVAMIDPSFTNEDLAMSPTGMDPEMAQQAHVADFTYVAPSAIPGGQ</sequence>
<dbReference type="InterPro" id="IPR011993">
    <property type="entry name" value="PH-like_dom_sf"/>
</dbReference>
<comment type="catalytic activity">
    <reaction evidence="11">
        <text>L-seryl-[protein] + ATP = O-phospho-L-seryl-[protein] + ADP + H(+)</text>
        <dbReference type="Rhea" id="RHEA:17989"/>
        <dbReference type="Rhea" id="RHEA-COMP:9863"/>
        <dbReference type="Rhea" id="RHEA-COMP:11604"/>
        <dbReference type="ChEBI" id="CHEBI:15378"/>
        <dbReference type="ChEBI" id="CHEBI:29999"/>
        <dbReference type="ChEBI" id="CHEBI:30616"/>
        <dbReference type="ChEBI" id="CHEBI:83421"/>
        <dbReference type="ChEBI" id="CHEBI:456216"/>
        <dbReference type="EC" id="2.7.11.1"/>
    </reaction>
</comment>
<dbReference type="GO" id="GO:0030334">
    <property type="term" value="P:regulation of cell migration"/>
    <property type="evidence" value="ECO:0007669"/>
    <property type="project" value="UniProtKB-ARBA"/>
</dbReference>
<feature type="domain" description="AGC-kinase C-terminal" evidence="16">
    <location>
        <begin position="378"/>
        <end position="448"/>
    </location>
</feature>
<dbReference type="GO" id="GO:0046580">
    <property type="term" value="P:negative regulation of Ras protein signal transduction"/>
    <property type="evidence" value="ECO:0007669"/>
    <property type="project" value="UniProtKB-ARBA"/>
</dbReference>
<evidence type="ECO:0000256" key="12">
    <source>
        <dbReference type="PROSITE-ProRule" id="PRU10141"/>
    </source>
</evidence>
<keyword evidence="4 13" id="KW-0723">Serine/threonine-protein kinase</keyword>
<evidence type="ECO:0000256" key="7">
    <source>
        <dbReference type="ARBA" id="ARBA00022741"/>
    </source>
</evidence>
<dbReference type="InterPro" id="IPR011009">
    <property type="entry name" value="Kinase-like_dom_sf"/>
</dbReference>
<dbReference type="GO" id="GO:1905303">
    <property type="term" value="P:positive regulation of macropinocytosis"/>
    <property type="evidence" value="ECO:0007669"/>
    <property type="project" value="UniProtKB-ARBA"/>
</dbReference>
<dbReference type="STRING" id="1257118.L8GP72"/>
<keyword evidence="6" id="KW-0808">Transferase</keyword>
<dbReference type="OMA" id="PRANGNI"/>
<keyword evidence="3" id="KW-0145">Chemotaxis</keyword>
<dbReference type="PROSITE" id="PS50011">
    <property type="entry name" value="PROTEIN_KINASE_DOM"/>
    <property type="match status" value="1"/>
</dbReference>
<dbReference type="Proteomes" id="UP000011083">
    <property type="component" value="Unassembled WGS sequence"/>
</dbReference>
<dbReference type="KEGG" id="acan:ACA1_125810"/>
<dbReference type="PROSITE" id="PS00108">
    <property type="entry name" value="PROTEIN_KINASE_ST"/>
    <property type="match status" value="1"/>
</dbReference>
<evidence type="ECO:0000256" key="4">
    <source>
        <dbReference type="ARBA" id="ARBA00022527"/>
    </source>
</evidence>
<dbReference type="SMART" id="SM00220">
    <property type="entry name" value="S_TKc"/>
    <property type="match status" value="1"/>
</dbReference>
<evidence type="ECO:0000259" key="16">
    <source>
        <dbReference type="PROSITE" id="PS51285"/>
    </source>
</evidence>
<dbReference type="RefSeq" id="XP_004336700.1">
    <property type="nucleotide sequence ID" value="XM_004336652.1"/>
</dbReference>
<dbReference type="PANTHER" id="PTHR24351">
    <property type="entry name" value="RIBOSOMAL PROTEIN S6 KINASE"/>
    <property type="match status" value="1"/>
</dbReference>
<reference evidence="17 18" key="1">
    <citation type="journal article" date="2013" name="Genome Biol.">
        <title>Genome of Acanthamoeba castellanii highlights extensive lateral gene transfer and early evolution of tyrosine kinase signaling.</title>
        <authorList>
            <person name="Clarke M."/>
            <person name="Lohan A.J."/>
            <person name="Liu B."/>
            <person name="Lagkouvardos I."/>
            <person name="Roy S."/>
            <person name="Zafar N."/>
            <person name="Bertelli C."/>
            <person name="Schilde C."/>
            <person name="Kianianmomeni A."/>
            <person name="Burglin T.R."/>
            <person name="Frech C."/>
            <person name="Turcotte B."/>
            <person name="Kopec K.O."/>
            <person name="Synnott J.M."/>
            <person name="Choo C."/>
            <person name="Paponov I."/>
            <person name="Finkler A."/>
            <person name="Soon Heng Tan C."/>
            <person name="Hutchins A.P."/>
            <person name="Weinmeier T."/>
            <person name="Rattei T."/>
            <person name="Chu J.S."/>
            <person name="Gimenez G."/>
            <person name="Irimia M."/>
            <person name="Rigden D.J."/>
            <person name="Fitzpatrick D.A."/>
            <person name="Lorenzo-Morales J."/>
            <person name="Bateman A."/>
            <person name="Chiu C.H."/>
            <person name="Tang P."/>
            <person name="Hegemann P."/>
            <person name="Fromm H."/>
            <person name="Raoult D."/>
            <person name="Greub G."/>
            <person name="Miranda-Saavedra D."/>
            <person name="Chen N."/>
            <person name="Nash P."/>
            <person name="Ginger M.L."/>
            <person name="Horn M."/>
            <person name="Schaap P."/>
            <person name="Caler L."/>
            <person name="Loftus B."/>
        </authorList>
    </citation>
    <scope>NUCLEOTIDE SEQUENCE [LARGE SCALE GENOMIC DNA]</scope>
    <source>
        <strain evidence="17 18">Neff</strain>
    </source>
</reference>
<dbReference type="Gene3D" id="1.10.510.10">
    <property type="entry name" value="Transferase(Phosphotransferase) domain 1"/>
    <property type="match status" value="1"/>
</dbReference>
<evidence type="ECO:0000256" key="11">
    <source>
        <dbReference type="ARBA" id="ARBA00048679"/>
    </source>
</evidence>
<gene>
    <name evidence="17" type="ORF">ACA1_125810</name>
</gene>
<dbReference type="EMBL" id="KB008047">
    <property type="protein sequence ID" value="ELR14687.1"/>
    <property type="molecule type" value="Genomic_DNA"/>
</dbReference>
<dbReference type="GO" id="GO:0110094">
    <property type="term" value="P:polyphosphate-mediated signaling"/>
    <property type="evidence" value="ECO:0007669"/>
    <property type="project" value="UniProtKB-ARBA"/>
</dbReference>
<keyword evidence="9 12" id="KW-0067">ATP-binding</keyword>
<dbReference type="InterPro" id="IPR008271">
    <property type="entry name" value="Ser/Thr_kinase_AS"/>
</dbReference>
<dbReference type="GO" id="GO:0005524">
    <property type="term" value="F:ATP binding"/>
    <property type="evidence" value="ECO:0007669"/>
    <property type="project" value="UniProtKB-UniRule"/>
</dbReference>
<evidence type="ECO:0000256" key="8">
    <source>
        <dbReference type="ARBA" id="ARBA00022777"/>
    </source>
</evidence>
<accession>L8GP72</accession>
<dbReference type="InterPro" id="IPR000719">
    <property type="entry name" value="Prot_kinase_dom"/>
</dbReference>
<evidence type="ECO:0000313" key="18">
    <source>
        <dbReference type="Proteomes" id="UP000011083"/>
    </source>
</evidence>
<dbReference type="AlphaFoldDB" id="L8GP72"/>
<keyword evidence="18" id="KW-1185">Reference proteome</keyword>
<evidence type="ECO:0000256" key="13">
    <source>
        <dbReference type="RuleBase" id="RU000304"/>
    </source>
</evidence>
<name>L8GP72_ACACF</name>
<dbReference type="Pfam" id="PF00169">
    <property type="entry name" value="PH"/>
    <property type="match status" value="1"/>
</dbReference>
<dbReference type="PROSITE" id="PS51285">
    <property type="entry name" value="AGC_KINASE_CTER"/>
    <property type="match status" value="1"/>
</dbReference>
<comment type="similarity">
    <text evidence="1">Belongs to the protein kinase superfamily. AGC Ser/Thr protein kinase family. RAC subfamily.</text>
</comment>
<comment type="catalytic activity">
    <reaction evidence="10">
        <text>L-threonyl-[protein] + ATP = O-phospho-L-threonyl-[protein] + ADP + H(+)</text>
        <dbReference type="Rhea" id="RHEA:46608"/>
        <dbReference type="Rhea" id="RHEA-COMP:11060"/>
        <dbReference type="Rhea" id="RHEA-COMP:11605"/>
        <dbReference type="ChEBI" id="CHEBI:15378"/>
        <dbReference type="ChEBI" id="CHEBI:30013"/>
        <dbReference type="ChEBI" id="CHEBI:30616"/>
        <dbReference type="ChEBI" id="CHEBI:61977"/>
        <dbReference type="ChEBI" id="CHEBI:456216"/>
        <dbReference type="EC" id="2.7.11.1"/>
    </reaction>
</comment>
<proteinExistence type="inferred from homology"/>
<dbReference type="InterPro" id="IPR000961">
    <property type="entry name" value="AGC-kinase_C"/>
</dbReference>
<feature type="domain" description="PH" evidence="14">
    <location>
        <begin position="4"/>
        <end position="99"/>
    </location>
</feature>
<keyword evidence="7 12" id="KW-0547">Nucleotide-binding</keyword>
<dbReference type="GeneID" id="14915276"/>
<dbReference type="SMART" id="SM00233">
    <property type="entry name" value="PH"/>
    <property type="match status" value="1"/>
</dbReference>
<evidence type="ECO:0000256" key="2">
    <source>
        <dbReference type="ARBA" id="ARBA00012513"/>
    </source>
</evidence>
<dbReference type="FunFam" id="1.10.510.10:FF:000008">
    <property type="entry name" value="Non-specific serine/threonine protein kinase"/>
    <property type="match status" value="1"/>
</dbReference>
<keyword evidence="5" id="KW-0597">Phosphoprotein</keyword>
<evidence type="ECO:0000313" key="17">
    <source>
        <dbReference type="EMBL" id="ELR14687.1"/>
    </source>
</evidence>
<dbReference type="FunFam" id="2.30.29.30:FF:000286">
    <property type="entry name" value="PH-protein kinase domain containing protein"/>
    <property type="match status" value="1"/>
</dbReference>
<dbReference type="GO" id="GO:0032060">
    <property type="term" value="P:bleb assembly"/>
    <property type="evidence" value="ECO:0007669"/>
    <property type="project" value="UniProtKB-ARBA"/>
</dbReference>
<dbReference type="Gene3D" id="2.30.29.30">
    <property type="entry name" value="Pleckstrin-homology domain (PH domain)/Phosphotyrosine-binding domain (PTB)"/>
    <property type="match status" value="1"/>
</dbReference>
<dbReference type="SMART" id="SM00133">
    <property type="entry name" value="S_TK_X"/>
    <property type="match status" value="1"/>
</dbReference>
<dbReference type="Gene3D" id="3.30.200.20">
    <property type="entry name" value="Phosphorylase Kinase, domain 1"/>
    <property type="match status" value="1"/>
</dbReference>
<evidence type="ECO:0000259" key="15">
    <source>
        <dbReference type="PROSITE" id="PS50011"/>
    </source>
</evidence>
<dbReference type="EC" id="2.7.11.1" evidence="2"/>
<evidence type="ECO:0000256" key="10">
    <source>
        <dbReference type="ARBA" id="ARBA00047899"/>
    </source>
</evidence>
<dbReference type="GO" id="GO:0050920">
    <property type="term" value="P:regulation of chemotaxis"/>
    <property type="evidence" value="ECO:0007669"/>
    <property type="project" value="UniProtKB-ARBA"/>
</dbReference>
<feature type="binding site" evidence="12">
    <location>
        <position position="152"/>
    </location>
    <ligand>
        <name>ATP</name>
        <dbReference type="ChEBI" id="CHEBI:30616"/>
    </ligand>
</feature>
<dbReference type="Pfam" id="PF00069">
    <property type="entry name" value="Pkinase"/>
    <property type="match status" value="1"/>
</dbReference>
<dbReference type="VEuPathDB" id="AmoebaDB:ACA1_125810"/>
<evidence type="ECO:0000259" key="14">
    <source>
        <dbReference type="PROSITE" id="PS50003"/>
    </source>
</evidence>
<dbReference type="OrthoDB" id="63267at2759"/>
<dbReference type="GO" id="GO:0004691">
    <property type="term" value="F:cAMP-dependent protein kinase activity"/>
    <property type="evidence" value="ECO:0007669"/>
    <property type="project" value="UniProtKB-ARBA"/>
</dbReference>
<dbReference type="GO" id="GO:0005547">
    <property type="term" value="F:phosphatidylinositol-3,4,5-trisphosphate binding"/>
    <property type="evidence" value="ECO:0007669"/>
    <property type="project" value="UniProtKB-ARBA"/>
</dbReference>
<keyword evidence="8 17" id="KW-0418">Kinase</keyword>
<dbReference type="InterPro" id="IPR045270">
    <property type="entry name" value="STKc_AGC"/>
</dbReference>
<dbReference type="SUPFAM" id="SSF56112">
    <property type="entry name" value="Protein kinase-like (PK-like)"/>
    <property type="match status" value="1"/>
</dbReference>
<dbReference type="PROSITE" id="PS50003">
    <property type="entry name" value="PH_DOMAIN"/>
    <property type="match status" value="1"/>
</dbReference>